<dbReference type="InterPro" id="IPR050640">
    <property type="entry name" value="Bact_2-comp_sensor_kinase"/>
</dbReference>
<dbReference type="InterPro" id="IPR036890">
    <property type="entry name" value="HATPase_C_sf"/>
</dbReference>
<dbReference type="InterPro" id="IPR010559">
    <property type="entry name" value="Sig_transdc_His_kin_internal"/>
</dbReference>
<evidence type="ECO:0000313" key="3">
    <source>
        <dbReference type="EMBL" id="RVT91211.1"/>
    </source>
</evidence>
<dbReference type="EMBL" id="SACN01000002">
    <property type="protein sequence ID" value="RVT91211.1"/>
    <property type="molecule type" value="Genomic_DNA"/>
</dbReference>
<feature type="transmembrane region" description="Helical" evidence="1">
    <location>
        <begin position="26"/>
        <end position="49"/>
    </location>
</feature>
<evidence type="ECO:0000259" key="2">
    <source>
        <dbReference type="SMART" id="SM00387"/>
    </source>
</evidence>
<keyword evidence="1" id="KW-0812">Transmembrane</keyword>
<dbReference type="PANTHER" id="PTHR34220:SF7">
    <property type="entry name" value="SENSOR HISTIDINE KINASE YPDA"/>
    <property type="match status" value="1"/>
</dbReference>
<dbReference type="Pfam" id="PF02518">
    <property type="entry name" value="HATPase_c"/>
    <property type="match status" value="1"/>
</dbReference>
<reference evidence="3 4" key="1">
    <citation type="submission" date="2019-01" db="EMBL/GenBank/DDBJ databases">
        <authorList>
            <person name="Chen W.-M."/>
        </authorList>
    </citation>
    <scope>NUCLEOTIDE SEQUENCE [LARGE SCALE GENOMIC DNA]</scope>
    <source>
        <strain evidence="3 4">CCP-7</strain>
    </source>
</reference>
<dbReference type="AlphaFoldDB" id="A0A437M0J7"/>
<dbReference type="Proteomes" id="UP000282971">
    <property type="component" value="Unassembled WGS sequence"/>
</dbReference>
<dbReference type="Pfam" id="PF06580">
    <property type="entry name" value="His_kinase"/>
    <property type="match status" value="1"/>
</dbReference>
<keyword evidence="3" id="KW-0808">Transferase</keyword>
<keyword evidence="3" id="KW-0418">Kinase</keyword>
<dbReference type="OrthoDB" id="2514702at2"/>
<keyword evidence="1" id="KW-1133">Transmembrane helix</keyword>
<dbReference type="SMART" id="SM00387">
    <property type="entry name" value="HATPase_c"/>
    <property type="match status" value="1"/>
</dbReference>
<keyword evidence="4" id="KW-1185">Reference proteome</keyword>
<feature type="domain" description="Histidine kinase/HSP90-like ATPase" evidence="2">
    <location>
        <begin position="282"/>
        <end position="382"/>
    </location>
</feature>
<name>A0A437M0J7_9SPHN</name>
<dbReference type="InterPro" id="IPR003594">
    <property type="entry name" value="HATPase_dom"/>
</dbReference>
<dbReference type="PANTHER" id="PTHR34220">
    <property type="entry name" value="SENSOR HISTIDINE KINASE YPDA"/>
    <property type="match status" value="1"/>
</dbReference>
<evidence type="ECO:0000313" key="4">
    <source>
        <dbReference type="Proteomes" id="UP000282971"/>
    </source>
</evidence>
<sequence length="383" mass="42705">MAGMGQDVVPNVGIDRIGRSFSPDNALLFALIAIYWVAFQFVYCVYYLLSYPEYLGLKALEDYTPLGFAIDFAIFFLQPVELLCCAFGALISFAIYMAIRAGRRWRLRWQLPSAIAAMAAGACAFTLLTNLSVNLLLHPEPMNWLRFMRGSIVWLAPIGLWAGAALAVVYNRETRERERQFALLESQAHVAQIRALRFQVNPHFLFNTLNSISALILDGRSGDAERMLLALATFFRTTLDGDPLRDVRLADEMALQRLYLQIEQARFGSRLHVDIDLPAALDEARLPGLLLQPLVENAIRHGMSDGRRQLHLHIGARENMDDLIIEVRDDGAGMDTQAPAGTGVGLDNVRQRLSARFGDRARVRAMATPRGFGVELTMPLVAA</sequence>
<proteinExistence type="predicted"/>
<gene>
    <name evidence="3" type="ORF">EOD43_17010</name>
</gene>
<feature type="transmembrane region" description="Helical" evidence="1">
    <location>
        <begin position="151"/>
        <end position="170"/>
    </location>
</feature>
<dbReference type="GO" id="GO:0016020">
    <property type="term" value="C:membrane"/>
    <property type="evidence" value="ECO:0007669"/>
    <property type="project" value="InterPro"/>
</dbReference>
<protein>
    <submittedName>
        <fullName evidence="3">Sensor histidine kinase</fullName>
    </submittedName>
</protein>
<dbReference type="GO" id="GO:0000155">
    <property type="term" value="F:phosphorelay sensor kinase activity"/>
    <property type="evidence" value="ECO:0007669"/>
    <property type="project" value="InterPro"/>
</dbReference>
<feature type="transmembrane region" description="Helical" evidence="1">
    <location>
        <begin position="111"/>
        <end position="131"/>
    </location>
</feature>
<evidence type="ECO:0000256" key="1">
    <source>
        <dbReference type="SAM" id="Phobius"/>
    </source>
</evidence>
<keyword evidence="1" id="KW-0472">Membrane</keyword>
<dbReference type="SUPFAM" id="SSF55874">
    <property type="entry name" value="ATPase domain of HSP90 chaperone/DNA topoisomerase II/histidine kinase"/>
    <property type="match status" value="1"/>
</dbReference>
<feature type="transmembrane region" description="Helical" evidence="1">
    <location>
        <begin position="69"/>
        <end position="99"/>
    </location>
</feature>
<organism evidence="3 4">
    <name type="scientific">Sphingomonas crocodyli</name>
    <dbReference type="NCBI Taxonomy" id="1979270"/>
    <lineage>
        <taxon>Bacteria</taxon>
        <taxon>Pseudomonadati</taxon>
        <taxon>Pseudomonadota</taxon>
        <taxon>Alphaproteobacteria</taxon>
        <taxon>Sphingomonadales</taxon>
        <taxon>Sphingomonadaceae</taxon>
        <taxon>Sphingomonas</taxon>
    </lineage>
</organism>
<dbReference type="Gene3D" id="3.30.565.10">
    <property type="entry name" value="Histidine kinase-like ATPase, C-terminal domain"/>
    <property type="match status" value="1"/>
</dbReference>
<accession>A0A437M0J7</accession>
<comment type="caution">
    <text evidence="3">The sequence shown here is derived from an EMBL/GenBank/DDBJ whole genome shotgun (WGS) entry which is preliminary data.</text>
</comment>